<comment type="similarity">
    <text evidence="1">Belongs to the ABC transporter superfamily.</text>
</comment>
<dbReference type="InterPro" id="IPR003593">
    <property type="entry name" value="AAA+_ATPase"/>
</dbReference>
<dbReference type="KEGG" id="amij:EQM06_05220"/>
<dbReference type="RefSeq" id="WP_128745325.1">
    <property type="nucleotide sequence ID" value="NZ_CP035281.1"/>
</dbReference>
<dbReference type="PANTHER" id="PTHR43776:SF7">
    <property type="entry name" value="D,D-DIPEPTIDE TRANSPORT ATP-BINDING PROTEIN DDPF-RELATED"/>
    <property type="match status" value="1"/>
</dbReference>
<protein>
    <submittedName>
        <fullName evidence="6">ATP-binding cassette domain-containing protein</fullName>
    </submittedName>
</protein>
<evidence type="ECO:0000256" key="4">
    <source>
        <dbReference type="ARBA" id="ARBA00022840"/>
    </source>
</evidence>
<keyword evidence="7" id="KW-1185">Reference proteome</keyword>
<feature type="domain" description="ABC transporter" evidence="5">
    <location>
        <begin position="3"/>
        <end position="198"/>
    </location>
</feature>
<evidence type="ECO:0000313" key="7">
    <source>
        <dbReference type="Proteomes" id="UP000287601"/>
    </source>
</evidence>
<sequence>MRLSAENIRFRYTKERTILKNIHFHMDSGEVVGLTGSSGAGKTTLGKILAGYQKPERGTVLIDGKAIDQGGFCPVQLIFQHPEKAVNPKWKMRKILEEAGMPSEQLMVALGIQKEWLNRWPGELSGGELQRFCVIRALSERTQFIIADEMTAMLDAITQAQIWQAVLEYAKLRHIGILVISHDSFLMDKICSRKVSLTHLQNS</sequence>
<dbReference type="Gene3D" id="3.40.50.300">
    <property type="entry name" value="P-loop containing nucleotide triphosphate hydrolases"/>
    <property type="match status" value="1"/>
</dbReference>
<dbReference type="OrthoDB" id="9806285at2"/>
<organism evidence="6 7">
    <name type="scientific">Aminipila luticellarii</name>
    <dbReference type="NCBI Taxonomy" id="2507160"/>
    <lineage>
        <taxon>Bacteria</taxon>
        <taxon>Bacillati</taxon>
        <taxon>Bacillota</taxon>
        <taxon>Clostridia</taxon>
        <taxon>Peptostreptococcales</taxon>
        <taxon>Anaerovoracaceae</taxon>
        <taxon>Aminipila</taxon>
    </lineage>
</organism>
<dbReference type="InterPro" id="IPR027417">
    <property type="entry name" value="P-loop_NTPase"/>
</dbReference>
<keyword evidence="3" id="KW-0547">Nucleotide-binding</keyword>
<dbReference type="EMBL" id="CP035281">
    <property type="protein sequence ID" value="QAT42675.1"/>
    <property type="molecule type" value="Genomic_DNA"/>
</dbReference>
<dbReference type="PROSITE" id="PS00211">
    <property type="entry name" value="ABC_TRANSPORTER_1"/>
    <property type="match status" value="1"/>
</dbReference>
<keyword evidence="4 6" id="KW-0067">ATP-binding</keyword>
<dbReference type="InterPro" id="IPR050319">
    <property type="entry name" value="ABC_transp_ATP-bind"/>
</dbReference>
<dbReference type="Pfam" id="PF00005">
    <property type="entry name" value="ABC_tran"/>
    <property type="match status" value="1"/>
</dbReference>
<dbReference type="SMART" id="SM00382">
    <property type="entry name" value="AAA"/>
    <property type="match status" value="1"/>
</dbReference>
<dbReference type="GO" id="GO:0005524">
    <property type="term" value="F:ATP binding"/>
    <property type="evidence" value="ECO:0007669"/>
    <property type="project" value="UniProtKB-KW"/>
</dbReference>
<reference evidence="6 7" key="1">
    <citation type="submission" date="2019-01" db="EMBL/GenBank/DDBJ databases">
        <title>Draft genomes of a novel of Aminipila strains.</title>
        <authorList>
            <person name="Ma S."/>
        </authorList>
    </citation>
    <scope>NUCLEOTIDE SEQUENCE [LARGE SCALE GENOMIC DNA]</scope>
    <source>
        <strain evidence="7">JN-39</strain>
    </source>
</reference>
<dbReference type="GO" id="GO:0055085">
    <property type="term" value="P:transmembrane transport"/>
    <property type="evidence" value="ECO:0007669"/>
    <property type="project" value="UniProtKB-ARBA"/>
</dbReference>
<dbReference type="InterPro" id="IPR003439">
    <property type="entry name" value="ABC_transporter-like_ATP-bd"/>
</dbReference>
<name>A0A410PUS4_9FIRM</name>
<gene>
    <name evidence="6" type="ORF">EQM06_05220</name>
</gene>
<proteinExistence type="inferred from homology"/>
<evidence type="ECO:0000259" key="5">
    <source>
        <dbReference type="PROSITE" id="PS50893"/>
    </source>
</evidence>
<evidence type="ECO:0000256" key="2">
    <source>
        <dbReference type="ARBA" id="ARBA00022448"/>
    </source>
</evidence>
<dbReference type="GO" id="GO:0016887">
    <property type="term" value="F:ATP hydrolysis activity"/>
    <property type="evidence" value="ECO:0007669"/>
    <property type="project" value="InterPro"/>
</dbReference>
<evidence type="ECO:0000256" key="1">
    <source>
        <dbReference type="ARBA" id="ARBA00005417"/>
    </source>
</evidence>
<dbReference type="AlphaFoldDB" id="A0A410PUS4"/>
<dbReference type="PROSITE" id="PS50893">
    <property type="entry name" value="ABC_TRANSPORTER_2"/>
    <property type="match status" value="1"/>
</dbReference>
<dbReference type="SUPFAM" id="SSF52540">
    <property type="entry name" value="P-loop containing nucleoside triphosphate hydrolases"/>
    <property type="match status" value="1"/>
</dbReference>
<dbReference type="Proteomes" id="UP000287601">
    <property type="component" value="Chromosome"/>
</dbReference>
<dbReference type="PANTHER" id="PTHR43776">
    <property type="entry name" value="TRANSPORT ATP-BINDING PROTEIN"/>
    <property type="match status" value="1"/>
</dbReference>
<accession>A0A410PUS4</accession>
<evidence type="ECO:0000313" key="6">
    <source>
        <dbReference type="EMBL" id="QAT42675.1"/>
    </source>
</evidence>
<dbReference type="InterPro" id="IPR017871">
    <property type="entry name" value="ABC_transporter-like_CS"/>
</dbReference>
<evidence type="ECO:0000256" key="3">
    <source>
        <dbReference type="ARBA" id="ARBA00022741"/>
    </source>
</evidence>
<keyword evidence="2" id="KW-0813">Transport</keyword>